<dbReference type="GO" id="GO:0003700">
    <property type="term" value="F:DNA-binding transcription factor activity"/>
    <property type="evidence" value="ECO:0007669"/>
    <property type="project" value="TreeGrafter"/>
</dbReference>
<dbReference type="PANTHER" id="PTHR31945:SF26">
    <property type="entry name" value="TRANSCRIPTION FACTOR BHLH35"/>
    <property type="match status" value="1"/>
</dbReference>
<dbReference type="SUPFAM" id="SSF47459">
    <property type="entry name" value="HLH, helix-loop-helix DNA-binding domain"/>
    <property type="match status" value="1"/>
</dbReference>
<keyword evidence="5" id="KW-0539">Nucleus</keyword>
<dbReference type="InterPro" id="IPR051358">
    <property type="entry name" value="TF_AMS/ICE1/BHLH6-like"/>
</dbReference>
<name>A0AAP0GCI7_9ASPA</name>
<sequence>MNDMDAEYDNYWDTKLFLDGEELHSWGLDEPFSSYDSSSPEGPVSSSVTAKNIVMERNRRKMLNERLYALRSVVPNITKMDKASIIKDSIEYIQQLQREEKRLLAEVGEVAARRKRRAPASSSCGQSIEILELNVCDVGERTWAISIGCKKKREIMMKVCELFETLVSVKIITASFTSVSDCLLHTLFVECDEVMNAETLKKKIEIAISEINIGQSTKRVVSF</sequence>
<dbReference type="GO" id="GO:0043565">
    <property type="term" value="F:sequence-specific DNA binding"/>
    <property type="evidence" value="ECO:0007669"/>
    <property type="project" value="TreeGrafter"/>
</dbReference>
<keyword evidence="9" id="KW-1185">Reference proteome</keyword>
<dbReference type="PANTHER" id="PTHR31945">
    <property type="entry name" value="TRANSCRIPTION FACTOR SCREAM2-RELATED"/>
    <property type="match status" value="1"/>
</dbReference>
<feature type="coiled-coil region" evidence="6">
    <location>
        <begin position="86"/>
        <end position="113"/>
    </location>
</feature>
<proteinExistence type="inferred from homology"/>
<dbReference type="EMBL" id="JBBWWQ010000003">
    <property type="protein sequence ID" value="KAK8951520.1"/>
    <property type="molecule type" value="Genomic_DNA"/>
</dbReference>
<dbReference type="InterPro" id="IPR054502">
    <property type="entry name" value="bHLH-TF_ACT-like_plant"/>
</dbReference>
<reference evidence="8 9" key="1">
    <citation type="journal article" date="2022" name="Nat. Plants">
        <title>Genomes of leafy and leafless Platanthera orchids illuminate the evolution of mycoheterotrophy.</title>
        <authorList>
            <person name="Li M.H."/>
            <person name="Liu K.W."/>
            <person name="Li Z."/>
            <person name="Lu H.C."/>
            <person name="Ye Q.L."/>
            <person name="Zhang D."/>
            <person name="Wang J.Y."/>
            <person name="Li Y.F."/>
            <person name="Zhong Z.M."/>
            <person name="Liu X."/>
            <person name="Yu X."/>
            <person name="Liu D.K."/>
            <person name="Tu X.D."/>
            <person name="Liu B."/>
            <person name="Hao Y."/>
            <person name="Liao X.Y."/>
            <person name="Jiang Y.T."/>
            <person name="Sun W.H."/>
            <person name="Chen J."/>
            <person name="Chen Y.Q."/>
            <person name="Ai Y."/>
            <person name="Zhai J.W."/>
            <person name="Wu S.S."/>
            <person name="Zhou Z."/>
            <person name="Hsiao Y.Y."/>
            <person name="Wu W.L."/>
            <person name="Chen Y.Y."/>
            <person name="Lin Y.F."/>
            <person name="Hsu J.L."/>
            <person name="Li C.Y."/>
            <person name="Wang Z.W."/>
            <person name="Zhao X."/>
            <person name="Zhong W.Y."/>
            <person name="Ma X.K."/>
            <person name="Ma L."/>
            <person name="Huang J."/>
            <person name="Chen G.Z."/>
            <person name="Huang M.Z."/>
            <person name="Huang L."/>
            <person name="Peng D.H."/>
            <person name="Luo Y.B."/>
            <person name="Zou S.Q."/>
            <person name="Chen S.P."/>
            <person name="Lan S."/>
            <person name="Tsai W.C."/>
            <person name="Van de Peer Y."/>
            <person name="Liu Z.J."/>
        </authorList>
    </citation>
    <scope>NUCLEOTIDE SEQUENCE [LARGE SCALE GENOMIC DNA]</scope>
    <source>
        <strain evidence="8">Lor287</strain>
    </source>
</reference>
<evidence type="ECO:0000259" key="7">
    <source>
        <dbReference type="PROSITE" id="PS50888"/>
    </source>
</evidence>
<evidence type="ECO:0000256" key="2">
    <source>
        <dbReference type="ARBA" id="ARBA00005510"/>
    </source>
</evidence>
<keyword evidence="4" id="KW-0804">Transcription</keyword>
<comment type="subcellular location">
    <subcellularLocation>
        <location evidence="1">Nucleus</location>
    </subcellularLocation>
</comment>
<evidence type="ECO:0000256" key="6">
    <source>
        <dbReference type="SAM" id="Coils"/>
    </source>
</evidence>
<feature type="domain" description="BHLH" evidence="7">
    <location>
        <begin position="47"/>
        <end position="96"/>
    </location>
</feature>
<keyword evidence="6" id="KW-0175">Coiled coil</keyword>
<dbReference type="GO" id="GO:0005634">
    <property type="term" value="C:nucleus"/>
    <property type="evidence" value="ECO:0007669"/>
    <property type="project" value="UniProtKB-SubCell"/>
</dbReference>
<dbReference type="SMART" id="SM00353">
    <property type="entry name" value="HLH"/>
    <property type="match status" value="1"/>
</dbReference>
<dbReference type="GO" id="GO:0046983">
    <property type="term" value="F:protein dimerization activity"/>
    <property type="evidence" value="ECO:0007669"/>
    <property type="project" value="InterPro"/>
</dbReference>
<dbReference type="Pfam" id="PF22754">
    <property type="entry name" value="bHLH-TF_ACT-like_plant"/>
    <property type="match status" value="1"/>
</dbReference>
<organism evidence="8 9">
    <name type="scientific">Platanthera zijinensis</name>
    <dbReference type="NCBI Taxonomy" id="2320716"/>
    <lineage>
        <taxon>Eukaryota</taxon>
        <taxon>Viridiplantae</taxon>
        <taxon>Streptophyta</taxon>
        <taxon>Embryophyta</taxon>
        <taxon>Tracheophyta</taxon>
        <taxon>Spermatophyta</taxon>
        <taxon>Magnoliopsida</taxon>
        <taxon>Liliopsida</taxon>
        <taxon>Asparagales</taxon>
        <taxon>Orchidaceae</taxon>
        <taxon>Orchidoideae</taxon>
        <taxon>Orchideae</taxon>
        <taxon>Orchidinae</taxon>
        <taxon>Platanthera</taxon>
    </lineage>
</organism>
<evidence type="ECO:0000313" key="8">
    <source>
        <dbReference type="EMBL" id="KAK8951520.1"/>
    </source>
</evidence>
<protein>
    <submittedName>
        <fullName evidence="8">Transcription factor bHLH35</fullName>
    </submittedName>
</protein>
<dbReference type="PROSITE" id="PS50888">
    <property type="entry name" value="BHLH"/>
    <property type="match status" value="1"/>
</dbReference>
<evidence type="ECO:0000256" key="4">
    <source>
        <dbReference type="ARBA" id="ARBA00023163"/>
    </source>
</evidence>
<keyword evidence="3" id="KW-0805">Transcription regulation</keyword>
<comment type="caution">
    <text evidence="8">The sequence shown here is derived from an EMBL/GenBank/DDBJ whole genome shotgun (WGS) entry which is preliminary data.</text>
</comment>
<dbReference type="Proteomes" id="UP001418222">
    <property type="component" value="Unassembled WGS sequence"/>
</dbReference>
<evidence type="ECO:0000256" key="1">
    <source>
        <dbReference type="ARBA" id="ARBA00004123"/>
    </source>
</evidence>
<evidence type="ECO:0000256" key="5">
    <source>
        <dbReference type="ARBA" id="ARBA00023242"/>
    </source>
</evidence>
<dbReference type="InterPro" id="IPR036638">
    <property type="entry name" value="HLH_DNA-bd_sf"/>
</dbReference>
<comment type="similarity">
    <text evidence="2">Belongs to the bHLH protein family.</text>
</comment>
<dbReference type="InterPro" id="IPR011598">
    <property type="entry name" value="bHLH_dom"/>
</dbReference>
<accession>A0AAP0GCI7</accession>
<dbReference type="AlphaFoldDB" id="A0AAP0GCI7"/>
<gene>
    <name evidence="8" type="primary">BHLH35</name>
    <name evidence="8" type="ORF">KSP39_PZI003492</name>
</gene>
<evidence type="ECO:0000313" key="9">
    <source>
        <dbReference type="Proteomes" id="UP001418222"/>
    </source>
</evidence>
<dbReference type="Pfam" id="PF00010">
    <property type="entry name" value="HLH"/>
    <property type="match status" value="1"/>
</dbReference>
<evidence type="ECO:0000256" key="3">
    <source>
        <dbReference type="ARBA" id="ARBA00023015"/>
    </source>
</evidence>
<dbReference type="Gene3D" id="4.10.280.10">
    <property type="entry name" value="Helix-loop-helix DNA-binding domain"/>
    <property type="match status" value="1"/>
</dbReference>